<sequence>MAAEADKIYAGPGIFIWGVDENGVPETDSVVFDMTQGGIRFYTETTYYEPTIDQTGTAAIDTFTTGTIGRVEFDTPDMDFGKVVKFNANASEVVDATDPDKVKYQVTGLAGKRLPRKRAMIQPQGVTDPARFIYLESCGIKFDANAQFMLDDNQKFTINATAYPDLNATPRGLLYTWGDITATA</sequence>
<dbReference type="RefSeq" id="WP_155610943.1">
    <property type="nucleotide sequence ID" value="NZ_WNZW01000003.1"/>
</dbReference>
<dbReference type="AlphaFoldDB" id="A0A7X2Z0U7"/>
<proteinExistence type="predicted"/>
<evidence type="ECO:0000313" key="2">
    <source>
        <dbReference type="Proteomes" id="UP000447876"/>
    </source>
</evidence>
<dbReference type="Proteomes" id="UP000447876">
    <property type="component" value="Unassembled WGS sequence"/>
</dbReference>
<gene>
    <name evidence="1" type="ORF">GNP95_11060</name>
</gene>
<name>A0A7X2Z0U7_9BACL</name>
<organism evidence="1 2">
    <name type="scientific">Paenibacillus woosongensis</name>
    <dbReference type="NCBI Taxonomy" id="307580"/>
    <lineage>
        <taxon>Bacteria</taxon>
        <taxon>Bacillati</taxon>
        <taxon>Bacillota</taxon>
        <taxon>Bacilli</taxon>
        <taxon>Bacillales</taxon>
        <taxon>Paenibacillaceae</taxon>
        <taxon>Paenibacillus</taxon>
    </lineage>
</organism>
<accession>A0A7X2Z0U7</accession>
<dbReference type="OrthoDB" id="2588027at2"/>
<reference evidence="1 2" key="1">
    <citation type="submission" date="2019-11" db="EMBL/GenBank/DDBJ databases">
        <title>Draft genome sequences of five Paenibacillus species of dairy origin.</title>
        <authorList>
            <person name="Olajide A.M."/>
            <person name="Chen S."/>
            <person name="Lapointe G."/>
        </authorList>
    </citation>
    <scope>NUCLEOTIDE SEQUENCE [LARGE SCALE GENOMIC DNA]</scope>
    <source>
        <strain evidence="1 2">12CR55</strain>
    </source>
</reference>
<evidence type="ECO:0000313" key="1">
    <source>
        <dbReference type="EMBL" id="MUG45526.1"/>
    </source>
</evidence>
<comment type="caution">
    <text evidence="1">The sequence shown here is derived from an EMBL/GenBank/DDBJ whole genome shotgun (WGS) entry which is preliminary data.</text>
</comment>
<protein>
    <submittedName>
        <fullName evidence="1">Uncharacterized protein</fullName>
    </submittedName>
</protein>
<dbReference type="EMBL" id="WNZW01000003">
    <property type="protein sequence ID" value="MUG45526.1"/>
    <property type="molecule type" value="Genomic_DNA"/>
</dbReference>